<dbReference type="Proteomes" id="UP000198552">
    <property type="component" value="Unassembled WGS sequence"/>
</dbReference>
<reference evidence="2" key="1">
    <citation type="submission" date="2016-10" db="EMBL/GenBank/DDBJ databases">
        <authorList>
            <person name="Varghese N."/>
            <person name="Submissions S."/>
        </authorList>
    </citation>
    <scope>NUCLEOTIDE SEQUENCE [LARGE SCALE GENOMIC DNA]</scope>
    <source>
        <strain evidence="2">EPL6</strain>
    </source>
</reference>
<gene>
    <name evidence="1" type="ORF">SAMN05428957_10773</name>
</gene>
<dbReference type="STRING" id="1527607.SAMN05428957_10773"/>
<evidence type="ECO:0000313" key="2">
    <source>
        <dbReference type="Proteomes" id="UP000198552"/>
    </source>
</evidence>
<evidence type="ECO:0000313" key="1">
    <source>
        <dbReference type="EMBL" id="SDM52742.1"/>
    </source>
</evidence>
<dbReference type="EMBL" id="FNHP01000007">
    <property type="protein sequence ID" value="SDM52742.1"/>
    <property type="molecule type" value="Genomic_DNA"/>
</dbReference>
<dbReference type="AlphaFoldDB" id="A0A1G9TYI2"/>
<accession>A0A1G9TYI2</accession>
<sequence>MLTIPAITMCKDAPRVDSRLLARHLHVQHKNTMELLERHRADFQCFGVVPFQTEKPMGTQGGRPERFALLNEDQAFLLLTYSRNTTRVRGLKVSLVEAFGEARRAAELRRAEYLPSYHLAHDALRGLGRDPAHQRHLHTNVNRLLNRTAGIEAGQRAHAQHGSLAVLAVGQMLAARAAAGARDDRDAYARIKQMLAPLQALAAPAMGGLSC</sequence>
<dbReference type="Pfam" id="PF09669">
    <property type="entry name" value="Phage_pRha"/>
    <property type="match status" value="1"/>
</dbReference>
<proteinExistence type="predicted"/>
<protein>
    <submittedName>
        <fullName evidence="1">Phage regulatory protein Rha</fullName>
    </submittedName>
</protein>
<name>A0A1G9TYI2_9BURK</name>
<dbReference type="InterPro" id="IPR014054">
    <property type="entry name" value="Phage_regulatory_Rha"/>
</dbReference>
<keyword evidence="2" id="KW-1185">Reference proteome</keyword>
<dbReference type="RefSeq" id="WP_217629400.1">
    <property type="nucleotide sequence ID" value="NZ_FNHP01000007.1"/>
</dbReference>
<organism evidence="1 2">
    <name type="scientific">Oryzisolibacter propanilivorax</name>
    <dbReference type="NCBI Taxonomy" id="1527607"/>
    <lineage>
        <taxon>Bacteria</taxon>
        <taxon>Pseudomonadati</taxon>
        <taxon>Pseudomonadota</taxon>
        <taxon>Betaproteobacteria</taxon>
        <taxon>Burkholderiales</taxon>
        <taxon>Comamonadaceae</taxon>
        <taxon>Oryzisolibacter</taxon>
    </lineage>
</organism>